<evidence type="ECO:0000313" key="2">
    <source>
        <dbReference type="Proteomes" id="UP000774804"/>
    </source>
</evidence>
<reference evidence="1" key="1">
    <citation type="submission" date="2018-10" db="EMBL/GenBank/DDBJ databases">
        <title>Effector identification in a new, highly contiguous assembly of the strawberry crown rot pathogen Phytophthora cactorum.</title>
        <authorList>
            <person name="Armitage A.D."/>
            <person name="Nellist C.F."/>
            <person name="Bates H."/>
            <person name="Vickerstaff R.J."/>
            <person name="Harrison R.J."/>
        </authorList>
    </citation>
    <scope>NUCLEOTIDE SEQUENCE</scope>
    <source>
        <strain evidence="1">4032</strain>
    </source>
</reference>
<protein>
    <submittedName>
        <fullName evidence="1">Uncharacterized protein</fullName>
    </submittedName>
</protein>
<dbReference type="Proteomes" id="UP000774804">
    <property type="component" value="Unassembled WGS sequence"/>
</dbReference>
<dbReference type="AlphaFoldDB" id="A0A8T1JQD8"/>
<dbReference type="PANTHER" id="PTHR47150:SF5">
    <property type="entry name" value="OS07G0546750 PROTEIN"/>
    <property type="match status" value="1"/>
</dbReference>
<gene>
    <name evidence="1" type="ORF">PC115_g21471</name>
</gene>
<comment type="caution">
    <text evidence="1">The sequence shown here is derived from an EMBL/GenBank/DDBJ whole genome shotgun (WGS) entry which is preliminary data.</text>
</comment>
<accession>A0A8T1JQD8</accession>
<evidence type="ECO:0000313" key="1">
    <source>
        <dbReference type="EMBL" id="KAG2883940.1"/>
    </source>
</evidence>
<sequence>MGASPEQKVTAALRMLGNGTSADGQDEYCRVSESTVMKSFSAFCKSIVDIYGKEYLRSPTADDVAKILRFNERRGMPGLLNS</sequence>
<proteinExistence type="predicted"/>
<name>A0A8T1JQD8_9STRA</name>
<organism evidence="1 2">
    <name type="scientific">Phytophthora cactorum</name>
    <dbReference type="NCBI Taxonomy" id="29920"/>
    <lineage>
        <taxon>Eukaryota</taxon>
        <taxon>Sar</taxon>
        <taxon>Stramenopiles</taxon>
        <taxon>Oomycota</taxon>
        <taxon>Peronosporomycetes</taxon>
        <taxon>Peronosporales</taxon>
        <taxon>Peronosporaceae</taxon>
        <taxon>Phytophthora</taxon>
    </lineage>
</organism>
<dbReference type="PANTHER" id="PTHR47150">
    <property type="entry name" value="OS12G0169200 PROTEIN"/>
    <property type="match status" value="1"/>
</dbReference>
<dbReference type="EMBL" id="RCMI01001530">
    <property type="protein sequence ID" value="KAG2883940.1"/>
    <property type="molecule type" value="Genomic_DNA"/>
</dbReference>